<reference evidence="2" key="1">
    <citation type="journal article" date="2019" name="Science">
        <title>Mutation of a bHLH transcription factor allowed almond domestication.</title>
        <authorList>
            <person name="Sanchez-Perez R."/>
            <person name="Pavan S."/>
            <person name="Mazzeo R."/>
            <person name="Moldovan C."/>
            <person name="Aiese Cigliano R."/>
            <person name="Del Cueto J."/>
            <person name="Ricciardi F."/>
            <person name="Lotti C."/>
            <person name="Ricciardi L."/>
            <person name="Dicenta F."/>
            <person name="Lopez-Marques R.L."/>
            <person name="Lindberg Moller B."/>
        </authorList>
    </citation>
    <scope>NUCLEOTIDE SEQUENCE</scope>
</reference>
<dbReference type="AlphaFoldDB" id="A0A4Y1RVC9"/>
<sequence length="86" mass="9872">VDLTLDEISRLQEEGPSDEDVSTILEIEQRAHENGLQENYYWLDRILHSYQSRVYSGDVGTCFEILAGIAGLTVLALSLWRYSRRP</sequence>
<feature type="transmembrane region" description="Helical" evidence="1">
    <location>
        <begin position="65"/>
        <end position="82"/>
    </location>
</feature>
<keyword evidence="1" id="KW-1133">Transmembrane helix</keyword>
<dbReference type="EMBL" id="AP019303">
    <property type="protein sequence ID" value="BBH08320.1"/>
    <property type="molecule type" value="Genomic_DNA"/>
</dbReference>
<evidence type="ECO:0000256" key="1">
    <source>
        <dbReference type="SAM" id="Phobius"/>
    </source>
</evidence>
<feature type="non-terminal residue" evidence="2">
    <location>
        <position position="1"/>
    </location>
</feature>
<accession>A0A4Y1RVC9</accession>
<keyword evidence="1" id="KW-0812">Transmembrane</keyword>
<gene>
    <name evidence="2" type="ORF">Prudu_020473</name>
</gene>
<organism evidence="2">
    <name type="scientific">Prunus dulcis</name>
    <name type="common">Almond</name>
    <name type="synonym">Amygdalus dulcis</name>
    <dbReference type="NCBI Taxonomy" id="3755"/>
    <lineage>
        <taxon>Eukaryota</taxon>
        <taxon>Viridiplantae</taxon>
        <taxon>Streptophyta</taxon>
        <taxon>Embryophyta</taxon>
        <taxon>Tracheophyta</taxon>
        <taxon>Spermatophyta</taxon>
        <taxon>Magnoliopsida</taxon>
        <taxon>eudicotyledons</taxon>
        <taxon>Gunneridae</taxon>
        <taxon>Pentapetalae</taxon>
        <taxon>rosids</taxon>
        <taxon>fabids</taxon>
        <taxon>Rosales</taxon>
        <taxon>Rosaceae</taxon>
        <taxon>Amygdaloideae</taxon>
        <taxon>Amygdaleae</taxon>
        <taxon>Prunus</taxon>
    </lineage>
</organism>
<evidence type="ECO:0000313" key="2">
    <source>
        <dbReference type="EMBL" id="BBH08320.1"/>
    </source>
</evidence>
<name>A0A4Y1RVC9_PRUDU</name>
<protein>
    <submittedName>
        <fullName evidence="2">Uncharacterized protein</fullName>
    </submittedName>
</protein>
<proteinExistence type="predicted"/>
<keyword evidence="1" id="KW-0472">Membrane</keyword>